<evidence type="ECO:0000313" key="2">
    <source>
        <dbReference type="Proteomes" id="UP001179361"/>
    </source>
</evidence>
<dbReference type="PROSITE" id="PS51257">
    <property type="entry name" value="PROKAR_LIPOPROTEIN"/>
    <property type="match status" value="1"/>
</dbReference>
<comment type="caution">
    <text evidence="1">The sequence shown here is derived from an EMBL/GenBank/DDBJ whole genome shotgun (WGS) entry which is preliminary data.</text>
</comment>
<evidence type="ECO:0000313" key="1">
    <source>
        <dbReference type="EMBL" id="MCD2519515.1"/>
    </source>
</evidence>
<sequence length="90" mass="9659">MRACTILVLSLLLGGCDHGRHLVAMTRSTATFTACTPDPRILCEPNAEKLAAQIAPLVPPALAIIEGKQFAHFASPVRIQVYASPESFSR</sequence>
<name>A0ABS8QEX9_9BURK</name>
<keyword evidence="2" id="KW-1185">Reference proteome</keyword>
<dbReference type="RefSeq" id="WP_231060781.1">
    <property type="nucleotide sequence ID" value="NZ_JAJNOC010000013.1"/>
</dbReference>
<protein>
    <recommendedName>
        <fullName evidence="3">Lipoprotein</fullName>
    </recommendedName>
</protein>
<proteinExistence type="predicted"/>
<dbReference type="EMBL" id="JAJNOC010000013">
    <property type="protein sequence ID" value="MCD2519515.1"/>
    <property type="molecule type" value="Genomic_DNA"/>
</dbReference>
<evidence type="ECO:0008006" key="3">
    <source>
        <dbReference type="Google" id="ProtNLM"/>
    </source>
</evidence>
<accession>A0ABS8QEX9</accession>
<dbReference type="Proteomes" id="UP001179361">
    <property type="component" value="Unassembled WGS sequence"/>
</dbReference>
<gene>
    <name evidence="1" type="ORF">LQ564_24735</name>
</gene>
<reference evidence="1" key="1">
    <citation type="submission" date="2021-11" db="EMBL/GenBank/DDBJ databases">
        <title>The complete genome of Massilia sp sp. G4R7.</title>
        <authorList>
            <person name="Liu L."/>
            <person name="Yue J."/>
            <person name="Yuan J."/>
            <person name="Yang F."/>
            <person name="Li L."/>
        </authorList>
    </citation>
    <scope>NUCLEOTIDE SEQUENCE</scope>
    <source>
        <strain evidence="1">G4R7</strain>
    </source>
</reference>
<organism evidence="1 2">
    <name type="scientific">Massilia phyllostachyos</name>
    <dbReference type="NCBI Taxonomy" id="2898585"/>
    <lineage>
        <taxon>Bacteria</taxon>
        <taxon>Pseudomonadati</taxon>
        <taxon>Pseudomonadota</taxon>
        <taxon>Betaproteobacteria</taxon>
        <taxon>Burkholderiales</taxon>
        <taxon>Oxalobacteraceae</taxon>
        <taxon>Telluria group</taxon>
        <taxon>Massilia</taxon>
    </lineage>
</organism>